<dbReference type="AlphaFoldDB" id="A0A0A9C256"/>
<accession>A0A0A9C256</accession>
<protein>
    <submittedName>
        <fullName evidence="1">Uncharacterized protein</fullName>
    </submittedName>
</protein>
<name>A0A0A9C256_ARUDO</name>
<sequence length="18" mass="2145">MRRRRGPAWLHIAPSRSP</sequence>
<evidence type="ECO:0000313" key="1">
    <source>
        <dbReference type="EMBL" id="JAD69621.1"/>
    </source>
</evidence>
<organism evidence="1">
    <name type="scientific">Arundo donax</name>
    <name type="common">Giant reed</name>
    <name type="synonym">Donax arundinaceus</name>
    <dbReference type="NCBI Taxonomy" id="35708"/>
    <lineage>
        <taxon>Eukaryota</taxon>
        <taxon>Viridiplantae</taxon>
        <taxon>Streptophyta</taxon>
        <taxon>Embryophyta</taxon>
        <taxon>Tracheophyta</taxon>
        <taxon>Spermatophyta</taxon>
        <taxon>Magnoliopsida</taxon>
        <taxon>Liliopsida</taxon>
        <taxon>Poales</taxon>
        <taxon>Poaceae</taxon>
        <taxon>PACMAD clade</taxon>
        <taxon>Arundinoideae</taxon>
        <taxon>Arundineae</taxon>
        <taxon>Arundo</taxon>
    </lineage>
</organism>
<dbReference type="EMBL" id="GBRH01228274">
    <property type="protein sequence ID" value="JAD69621.1"/>
    <property type="molecule type" value="Transcribed_RNA"/>
</dbReference>
<proteinExistence type="predicted"/>
<reference evidence="1" key="1">
    <citation type="submission" date="2014-09" db="EMBL/GenBank/DDBJ databases">
        <authorList>
            <person name="Magalhaes I.L.F."/>
            <person name="Oliveira U."/>
            <person name="Santos F.R."/>
            <person name="Vidigal T.H.D.A."/>
            <person name="Brescovit A.D."/>
            <person name="Santos A.J."/>
        </authorList>
    </citation>
    <scope>NUCLEOTIDE SEQUENCE</scope>
    <source>
        <tissue evidence="1">Shoot tissue taken approximately 20 cm above the soil surface</tissue>
    </source>
</reference>
<reference evidence="1" key="2">
    <citation type="journal article" date="2015" name="Data Brief">
        <title>Shoot transcriptome of the giant reed, Arundo donax.</title>
        <authorList>
            <person name="Barrero R.A."/>
            <person name="Guerrero F.D."/>
            <person name="Moolhuijzen P."/>
            <person name="Goolsby J.A."/>
            <person name="Tidwell J."/>
            <person name="Bellgard S.E."/>
            <person name="Bellgard M.I."/>
        </authorList>
    </citation>
    <scope>NUCLEOTIDE SEQUENCE</scope>
    <source>
        <tissue evidence="1">Shoot tissue taken approximately 20 cm above the soil surface</tissue>
    </source>
</reference>